<dbReference type="InterPro" id="IPR027417">
    <property type="entry name" value="P-loop_NTPase"/>
</dbReference>
<dbReference type="InterPro" id="IPR013632">
    <property type="entry name" value="Rad51_C"/>
</dbReference>
<feature type="compositionally biased region" description="Basic and acidic residues" evidence="10">
    <location>
        <begin position="335"/>
        <end position="353"/>
    </location>
</feature>
<dbReference type="Gene3D" id="3.40.50.300">
    <property type="entry name" value="P-loop containing nucleotide triphosphate hydrolases"/>
    <property type="match status" value="1"/>
</dbReference>
<dbReference type="Proteomes" id="UP000759537">
    <property type="component" value="Unassembled WGS sequence"/>
</dbReference>
<comment type="similarity">
    <text evidence="2">Belongs to the RecA family. DMC1 subfamily.</text>
</comment>
<dbReference type="InterPro" id="IPR016467">
    <property type="entry name" value="DNA_recomb/repair_RecA-like"/>
</dbReference>
<evidence type="ECO:0000259" key="12">
    <source>
        <dbReference type="PROSITE" id="PS50163"/>
    </source>
</evidence>
<feature type="region of interest" description="Disordered" evidence="10">
    <location>
        <begin position="1"/>
        <end position="25"/>
    </location>
</feature>
<dbReference type="SUPFAM" id="SSF47794">
    <property type="entry name" value="Rad51 N-terminal domain-like"/>
    <property type="match status" value="1"/>
</dbReference>
<evidence type="ECO:0000256" key="9">
    <source>
        <dbReference type="RuleBase" id="RU003422"/>
    </source>
</evidence>
<dbReference type="GO" id="GO:0000150">
    <property type="term" value="F:DNA strand exchange activity"/>
    <property type="evidence" value="ECO:0007669"/>
    <property type="project" value="InterPro"/>
</dbReference>
<evidence type="ECO:0000259" key="11">
    <source>
        <dbReference type="PROSITE" id="PS50162"/>
    </source>
</evidence>
<evidence type="ECO:0000256" key="2">
    <source>
        <dbReference type="ARBA" id="ARBA00008897"/>
    </source>
</evidence>
<evidence type="ECO:0000256" key="4">
    <source>
        <dbReference type="ARBA" id="ARBA00022840"/>
    </source>
</evidence>
<dbReference type="OrthoDB" id="10251254at2759"/>
<dbReference type="PROSITE" id="PS50162">
    <property type="entry name" value="RECA_2"/>
    <property type="match status" value="1"/>
</dbReference>
<dbReference type="PIRSF" id="PIRSF005856">
    <property type="entry name" value="Rad51"/>
    <property type="match status" value="1"/>
</dbReference>
<keyword evidence="6" id="KW-0539">Nucleus</keyword>
<dbReference type="EMBL" id="WHVB01000008">
    <property type="protein sequence ID" value="KAF8480144.1"/>
    <property type="molecule type" value="Genomic_DNA"/>
</dbReference>
<keyword evidence="3 9" id="KW-0547">Nucleotide-binding</keyword>
<comment type="subcellular location">
    <subcellularLocation>
        <location evidence="1">Nucleus</location>
    </subcellularLocation>
</comment>
<dbReference type="InterPro" id="IPR020588">
    <property type="entry name" value="RecA_ATP-bd"/>
</dbReference>
<evidence type="ECO:0000256" key="7">
    <source>
        <dbReference type="ARBA" id="ARBA00023254"/>
    </source>
</evidence>
<evidence type="ECO:0000256" key="8">
    <source>
        <dbReference type="ARBA" id="ARBA00023306"/>
    </source>
</evidence>
<dbReference type="InterPro" id="IPR020587">
    <property type="entry name" value="RecA_monomer-monomer_interface"/>
</dbReference>
<dbReference type="PROSITE" id="PS50163">
    <property type="entry name" value="RECA_3"/>
    <property type="match status" value="1"/>
</dbReference>
<feature type="region of interest" description="Disordered" evidence="10">
    <location>
        <begin position="335"/>
        <end position="359"/>
    </location>
</feature>
<dbReference type="PANTHER" id="PTHR22942:SF30">
    <property type="entry name" value="MEIOTIC RECOMBINATION PROTEIN DMC1_LIM15 HOMOLOG"/>
    <property type="match status" value="1"/>
</dbReference>
<dbReference type="GO" id="GO:0005524">
    <property type="term" value="F:ATP binding"/>
    <property type="evidence" value="ECO:0007669"/>
    <property type="project" value="UniProtKB-KW"/>
</dbReference>
<keyword evidence="14" id="KW-1185">Reference proteome</keyword>
<dbReference type="GO" id="GO:0070192">
    <property type="term" value="P:chromosome organization involved in meiotic cell cycle"/>
    <property type="evidence" value="ECO:0007669"/>
    <property type="project" value="TreeGrafter"/>
</dbReference>
<dbReference type="PANTHER" id="PTHR22942">
    <property type="entry name" value="RECA/RAD51/RADA DNA STRAND-PAIRING FAMILY MEMBER"/>
    <property type="match status" value="1"/>
</dbReference>
<dbReference type="AlphaFoldDB" id="A0A9P5MW75"/>
<name>A0A9P5MW75_9AGAM</name>
<dbReference type="GO" id="GO:0000730">
    <property type="term" value="P:DNA recombinase assembly"/>
    <property type="evidence" value="ECO:0007669"/>
    <property type="project" value="TreeGrafter"/>
</dbReference>
<keyword evidence="4 9" id="KW-0067">ATP-binding</keyword>
<organism evidence="13 14">
    <name type="scientific">Russula ochroleuca</name>
    <dbReference type="NCBI Taxonomy" id="152965"/>
    <lineage>
        <taxon>Eukaryota</taxon>
        <taxon>Fungi</taxon>
        <taxon>Dikarya</taxon>
        <taxon>Basidiomycota</taxon>
        <taxon>Agaricomycotina</taxon>
        <taxon>Agaricomycetes</taxon>
        <taxon>Russulales</taxon>
        <taxon>Russulaceae</taxon>
        <taxon>Russula</taxon>
    </lineage>
</organism>
<evidence type="ECO:0000313" key="13">
    <source>
        <dbReference type="EMBL" id="KAF8480144.1"/>
    </source>
</evidence>
<reference evidence="13" key="2">
    <citation type="journal article" date="2020" name="Nat. Commun.">
        <title>Large-scale genome sequencing of mycorrhizal fungi provides insights into the early evolution of symbiotic traits.</title>
        <authorList>
            <person name="Miyauchi S."/>
            <person name="Kiss E."/>
            <person name="Kuo A."/>
            <person name="Drula E."/>
            <person name="Kohler A."/>
            <person name="Sanchez-Garcia M."/>
            <person name="Morin E."/>
            <person name="Andreopoulos B."/>
            <person name="Barry K.W."/>
            <person name="Bonito G."/>
            <person name="Buee M."/>
            <person name="Carver A."/>
            <person name="Chen C."/>
            <person name="Cichocki N."/>
            <person name="Clum A."/>
            <person name="Culley D."/>
            <person name="Crous P.W."/>
            <person name="Fauchery L."/>
            <person name="Girlanda M."/>
            <person name="Hayes R.D."/>
            <person name="Keri Z."/>
            <person name="LaButti K."/>
            <person name="Lipzen A."/>
            <person name="Lombard V."/>
            <person name="Magnuson J."/>
            <person name="Maillard F."/>
            <person name="Murat C."/>
            <person name="Nolan M."/>
            <person name="Ohm R.A."/>
            <person name="Pangilinan J."/>
            <person name="Pereira M.F."/>
            <person name="Perotto S."/>
            <person name="Peter M."/>
            <person name="Pfister S."/>
            <person name="Riley R."/>
            <person name="Sitrit Y."/>
            <person name="Stielow J.B."/>
            <person name="Szollosi G."/>
            <person name="Zifcakova L."/>
            <person name="Stursova M."/>
            <person name="Spatafora J.W."/>
            <person name="Tedersoo L."/>
            <person name="Vaario L.M."/>
            <person name="Yamada A."/>
            <person name="Yan M."/>
            <person name="Wang P."/>
            <person name="Xu J."/>
            <person name="Bruns T."/>
            <person name="Baldrian P."/>
            <person name="Vilgalys R."/>
            <person name="Dunand C."/>
            <person name="Henrissat B."/>
            <person name="Grigoriev I.V."/>
            <person name="Hibbett D."/>
            <person name="Nagy L.G."/>
            <person name="Martin F.M."/>
        </authorList>
    </citation>
    <scope>NUCLEOTIDE SEQUENCE</scope>
    <source>
        <strain evidence="13">Prilba</strain>
    </source>
</reference>
<dbReference type="NCBIfam" id="NF003301">
    <property type="entry name" value="PRK04301.1"/>
    <property type="match status" value="1"/>
</dbReference>
<dbReference type="GO" id="GO:0003690">
    <property type="term" value="F:double-stranded DNA binding"/>
    <property type="evidence" value="ECO:0007669"/>
    <property type="project" value="TreeGrafter"/>
</dbReference>
<evidence type="ECO:0000313" key="14">
    <source>
        <dbReference type="Proteomes" id="UP000759537"/>
    </source>
</evidence>
<dbReference type="NCBIfam" id="TIGR02238">
    <property type="entry name" value="recomb_DMC1"/>
    <property type="match status" value="1"/>
</dbReference>
<evidence type="ECO:0000256" key="10">
    <source>
        <dbReference type="SAM" id="MobiDB-lite"/>
    </source>
</evidence>
<dbReference type="GO" id="GO:0140664">
    <property type="term" value="F:ATP-dependent DNA damage sensor activity"/>
    <property type="evidence" value="ECO:0007669"/>
    <property type="project" value="InterPro"/>
</dbReference>
<feature type="domain" description="RecA family profile 1" evidence="11">
    <location>
        <begin position="104"/>
        <end position="282"/>
    </location>
</feature>
<reference evidence="13" key="1">
    <citation type="submission" date="2019-10" db="EMBL/GenBank/DDBJ databases">
        <authorList>
            <consortium name="DOE Joint Genome Institute"/>
            <person name="Kuo A."/>
            <person name="Miyauchi S."/>
            <person name="Kiss E."/>
            <person name="Drula E."/>
            <person name="Kohler A."/>
            <person name="Sanchez-Garcia M."/>
            <person name="Andreopoulos B."/>
            <person name="Barry K.W."/>
            <person name="Bonito G."/>
            <person name="Buee M."/>
            <person name="Carver A."/>
            <person name="Chen C."/>
            <person name="Cichocki N."/>
            <person name="Clum A."/>
            <person name="Culley D."/>
            <person name="Crous P.W."/>
            <person name="Fauchery L."/>
            <person name="Girlanda M."/>
            <person name="Hayes R."/>
            <person name="Keri Z."/>
            <person name="LaButti K."/>
            <person name="Lipzen A."/>
            <person name="Lombard V."/>
            <person name="Magnuson J."/>
            <person name="Maillard F."/>
            <person name="Morin E."/>
            <person name="Murat C."/>
            <person name="Nolan M."/>
            <person name="Ohm R."/>
            <person name="Pangilinan J."/>
            <person name="Pereira M."/>
            <person name="Perotto S."/>
            <person name="Peter M."/>
            <person name="Riley R."/>
            <person name="Sitrit Y."/>
            <person name="Stielow B."/>
            <person name="Szollosi G."/>
            <person name="Zifcakova L."/>
            <person name="Stursova M."/>
            <person name="Spatafora J.W."/>
            <person name="Tedersoo L."/>
            <person name="Vaario L.-M."/>
            <person name="Yamada A."/>
            <person name="Yan M."/>
            <person name="Wang P."/>
            <person name="Xu J."/>
            <person name="Bruns T."/>
            <person name="Baldrian P."/>
            <person name="Vilgalys R."/>
            <person name="Henrissat B."/>
            <person name="Grigoriev I.V."/>
            <person name="Hibbett D."/>
            <person name="Nagy L.G."/>
            <person name="Martin F.M."/>
        </authorList>
    </citation>
    <scope>NUCLEOTIDE SEQUENCE</scope>
    <source>
        <strain evidence="13">Prilba</strain>
    </source>
</reference>
<protein>
    <submittedName>
        <fullName evidence="13">Rad51-domain-containing protein</fullName>
    </submittedName>
</protein>
<dbReference type="InterPro" id="IPR011940">
    <property type="entry name" value="Dmc1"/>
</dbReference>
<dbReference type="InterPro" id="IPR010995">
    <property type="entry name" value="DNA_repair_Rad51/TF_NusA_a-hlx"/>
</dbReference>
<sequence length="359" mass="39283">MARTASSVPAPPSRPESPVEDVDDAPYFDSVDDLQQHGINMQDILKLKAAAISTVSGVNMTTRKQMLKIKGMSEAKVEKIKEAAHKIIGSSFATGLELQERRKRVLIISTGSKAVDAMLGGGLMSQSITEGKHNIICGVYGEYRTGKTQLAHTMSVMTQLPPDFGGAAGKVRTFRPDRIRSIADRFGVNGDMALENILYARAFNSEHQMELINECSQRFAEDKDFRLLIVDSIMALFRVDFSGRGELSERQQKLQTLAQMLSKLSKISEEFNAIPRLLRCTRSLITPTPCVADPGATMTFVAGGALKPIGGHILSHASATRIFLRKGRAEERVAKLVDSPDKPESEASYKLDEGGWADV</sequence>
<dbReference type="GO" id="GO:0000794">
    <property type="term" value="C:condensed nuclear chromosome"/>
    <property type="evidence" value="ECO:0007669"/>
    <property type="project" value="TreeGrafter"/>
</dbReference>
<gene>
    <name evidence="13" type="ORF">DFH94DRAFT_793866</name>
</gene>
<keyword evidence="8" id="KW-0131">Cell cycle</keyword>
<feature type="domain" description="RecA family profile 2" evidence="12">
    <location>
        <begin position="297"/>
        <end position="359"/>
    </location>
</feature>
<dbReference type="GO" id="GO:0007131">
    <property type="term" value="P:reciprocal meiotic recombination"/>
    <property type="evidence" value="ECO:0007669"/>
    <property type="project" value="InterPro"/>
</dbReference>
<proteinExistence type="inferred from homology"/>
<dbReference type="GO" id="GO:0003697">
    <property type="term" value="F:single-stranded DNA binding"/>
    <property type="evidence" value="ECO:0007669"/>
    <property type="project" value="TreeGrafter"/>
</dbReference>
<dbReference type="GO" id="GO:0042148">
    <property type="term" value="P:DNA strand invasion"/>
    <property type="evidence" value="ECO:0007669"/>
    <property type="project" value="TreeGrafter"/>
</dbReference>
<keyword evidence="5" id="KW-0238">DNA-binding</keyword>
<dbReference type="GO" id="GO:0006312">
    <property type="term" value="P:mitotic recombination"/>
    <property type="evidence" value="ECO:0007669"/>
    <property type="project" value="TreeGrafter"/>
</dbReference>
<accession>A0A9P5MW75</accession>
<dbReference type="Gene3D" id="1.10.150.20">
    <property type="entry name" value="5' to 3' exonuclease, C-terminal subdomain"/>
    <property type="match status" value="1"/>
</dbReference>
<dbReference type="Pfam" id="PF08423">
    <property type="entry name" value="Rad51"/>
    <property type="match status" value="1"/>
</dbReference>
<evidence type="ECO:0000256" key="1">
    <source>
        <dbReference type="ARBA" id="ARBA00004123"/>
    </source>
</evidence>
<dbReference type="SUPFAM" id="SSF52540">
    <property type="entry name" value="P-loop containing nucleoside triphosphate hydrolases"/>
    <property type="match status" value="1"/>
</dbReference>
<evidence type="ECO:0000256" key="3">
    <source>
        <dbReference type="ARBA" id="ARBA00022741"/>
    </source>
</evidence>
<keyword evidence="7" id="KW-0469">Meiosis</keyword>
<evidence type="ECO:0000256" key="5">
    <source>
        <dbReference type="ARBA" id="ARBA00023125"/>
    </source>
</evidence>
<comment type="caution">
    <text evidence="13">The sequence shown here is derived from an EMBL/GenBank/DDBJ whole genome shotgun (WGS) entry which is preliminary data.</text>
</comment>
<evidence type="ECO:0000256" key="6">
    <source>
        <dbReference type="ARBA" id="ARBA00023242"/>
    </source>
</evidence>